<dbReference type="Proteomes" id="UP000189796">
    <property type="component" value="Chromosome I"/>
</dbReference>
<protein>
    <submittedName>
        <fullName evidence="2">BA14K-like protein</fullName>
    </submittedName>
</protein>
<accession>A0A1M5S7E9</accession>
<evidence type="ECO:0000313" key="2">
    <source>
        <dbReference type="EMBL" id="SHH34218.1"/>
    </source>
</evidence>
<feature type="chain" id="PRO_5013382241" evidence="1">
    <location>
        <begin position="25"/>
        <end position="86"/>
    </location>
</feature>
<feature type="signal peptide" evidence="1">
    <location>
        <begin position="1"/>
        <end position="24"/>
    </location>
</feature>
<dbReference type="EMBL" id="LT670817">
    <property type="protein sequence ID" value="SHH34218.1"/>
    <property type="molecule type" value="Genomic_DNA"/>
</dbReference>
<proteinExistence type="predicted"/>
<reference evidence="2 3" key="1">
    <citation type="submission" date="2016-11" db="EMBL/GenBank/DDBJ databases">
        <authorList>
            <person name="Jaros S."/>
            <person name="Januszkiewicz K."/>
            <person name="Wedrychowicz H."/>
        </authorList>
    </citation>
    <scope>NUCLEOTIDE SEQUENCE [LARGE SCALE GENOMIC DNA]</scope>
    <source>
        <strain evidence="2 3">GAS138</strain>
    </source>
</reference>
<evidence type="ECO:0000313" key="3">
    <source>
        <dbReference type="Proteomes" id="UP000189796"/>
    </source>
</evidence>
<evidence type="ECO:0000256" key="1">
    <source>
        <dbReference type="SAM" id="SignalP"/>
    </source>
</evidence>
<sequence length="86" mass="8963">MSKLGIVRAAALSLALAVATPAFAAELHGVHGGDLMDVGGFHKAQTSVGSFVPSNAAAAHCAQRWAYYDRASGKYMGDDGQWRPCV</sequence>
<name>A0A1M5S7E9_9BRAD</name>
<organism evidence="2 3">
    <name type="scientific">Bradyrhizobium erythrophlei</name>
    <dbReference type="NCBI Taxonomy" id="1437360"/>
    <lineage>
        <taxon>Bacteria</taxon>
        <taxon>Pseudomonadati</taxon>
        <taxon>Pseudomonadota</taxon>
        <taxon>Alphaproteobacteria</taxon>
        <taxon>Hyphomicrobiales</taxon>
        <taxon>Nitrobacteraceae</taxon>
        <taxon>Bradyrhizobium</taxon>
    </lineage>
</organism>
<dbReference type="AlphaFoldDB" id="A0A1M5S7E9"/>
<keyword evidence="1" id="KW-0732">Signal</keyword>
<gene>
    <name evidence="2" type="ORF">SAMN05443248_4498</name>
</gene>